<proteinExistence type="predicted"/>
<keyword evidence="3" id="KW-1185">Reference proteome</keyword>
<keyword evidence="2" id="KW-0489">Methyltransferase</keyword>
<evidence type="ECO:0000259" key="1">
    <source>
        <dbReference type="Pfam" id="PF13649"/>
    </source>
</evidence>
<protein>
    <submittedName>
        <fullName evidence="2">Class I SAM-dependent methyltransferase</fullName>
    </submittedName>
</protein>
<evidence type="ECO:0000313" key="2">
    <source>
        <dbReference type="EMBL" id="RIJ28465.1"/>
    </source>
</evidence>
<dbReference type="Gene3D" id="3.40.50.150">
    <property type="entry name" value="Vaccinia Virus protein VP39"/>
    <property type="match status" value="1"/>
</dbReference>
<accession>A0A399RF22</accession>
<dbReference type="Proteomes" id="UP000266385">
    <property type="component" value="Unassembled WGS sequence"/>
</dbReference>
<sequence>MGHARFHGHQDMYTNSPDNRYGSLAAEIYDIDKPFGKLPDTAFYRDALKGLDGPILEPACGSGRTLVPLAEAGHEMWGFDTSAEMLAQAEPRCAKAGVRARLSQQGWSDFTYDQRFSAIILPVASFTLIEDADTAFGVLARFYAALSPGGLLLIDLTPLSTLAPVEDDRRSWVAENGDLLTLHAVRTGTDWTKQAFRLSVRYERWRENRLVAAELEPMVMRQWGIEEFRMALERAGFTDARCHGDYKRGEPPEAGTHMVTWEARKPA</sequence>
<dbReference type="Pfam" id="PF13649">
    <property type="entry name" value="Methyltransf_25"/>
    <property type="match status" value="1"/>
</dbReference>
<organism evidence="2 3">
    <name type="scientific">Henriciella mobilis</name>
    <dbReference type="NCBI Taxonomy" id="2305467"/>
    <lineage>
        <taxon>Bacteria</taxon>
        <taxon>Pseudomonadati</taxon>
        <taxon>Pseudomonadota</taxon>
        <taxon>Alphaproteobacteria</taxon>
        <taxon>Hyphomonadales</taxon>
        <taxon>Hyphomonadaceae</taxon>
        <taxon>Henriciella</taxon>
    </lineage>
</organism>
<name>A0A399RF22_9PROT</name>
<evidence type="ECO:0000313" key="3">
    <source>
        <dbReference type="Proteomes" id="UP000266385"/>
    </source>
</evidence>
<dbReference type="CDD" id="cd02440">
    <property type="entry name" value="AdoMet_MTases"/>
    <property type="match status" value="1"/>
</dbReference>
<comment type="caution">
    <text evidence="2">The sequence shown here is derived from an EMBL/GenBank/DDBJ whole genome shotgun (WGS) entry which is preliminary data.</text>
</comment>
<dbReference type="EMBL" id="QWFX01000013">
    <property type="protein sequence ID" value="RIJ28465.1"/>
    <property type="molecule type" value="Genomic_DNA"/>
</dbReference>
<dbReference type="AlphaFoldDB" id="A0A399RF22"/>
<dbReference type="SUPFAM" id="SSF53335">
    <property type="entry name" value="S-adenosyl-L-methionine-dependent methyltransferases"/>
    <property type="match status" value="1"/>
</dbReference>
<gene>
    <name evidence="2" type="ORF">D1223_13865</name>
</gene>
<keyword evidence="2" id="KW-0808">Transferase</keyword>
<dbReference type="InterPro" id="IPR029063">
    <property type="entry name" value="SAM-dependent_MTases_sf"/>
</dbReference>
<feature type="domain" description="Methyltransferase" evidence="1">
    <location>
        <begin position="55"/>
        <end position="150"/>
    </location>
</feature>
<dbReference type="InterPro" id="IPR041698">
    <property type="entry name" value="Methyltransf_25"/>
</dbReference>
<dbReference type="GO" id="GO:0032259">
    <property type="term" value="P:methylation"/>
    <property type="evidence" value="ECO:0007669"/>
    <property type="project" value="UniProtKB-KW"/>
</dbReference>
<dbReference type="GO" id="GO:0008168">
    <property type="term" value="F:methyltransferase activity"/>
    <property type="evidence" value="ECO:0007669"/>
    <property type="project" value="UniProtKB-KW"/>
</dbReference>
<dbReference type="Gene3D" id="2.20.130.10">
    <property type="entry name" value="CAC2371-like domains"/>
    <property type="match status" value="1"/>
</dbReference>
<reference evidence="2 3" key="1">
    <citation type="submission" date="2018-08" db="EMBL/GenBank/DDBJ databases">
        <title>Henriciella mobilis sp. nov., isolated from seawater.</title>
        <authorList>
            <person name="Cheng H."/>
            <person name="Wu Y.-H."/>
            <person name="Xu X.-W."/>
            <person name="Guo L.-L."/>
        </authorList>
    </citation>
    <scope>NUCLEOTIDE SEQUENCE [LARGE SCALE GENOMIC DNA]</scope>
    <source>
        <strain evidence="2 3">JN25</strain>
    </source>
</reference>